<keyword evidence="2" id="KW-1185">Reference proteome</keyword>
<gene>
    <name evidence="1" type="ORF">EVAR_45015_1</name>
</gene>
<dbReference type="AlphaFoldDB" id="A0A4C1XEU9"/>
<dbReference type="EMBL" id="BGZK01000827">
    <property type="protein sequence ID" value="GBP61958.1"/>
    <property type="molecule type" value="Genomic_DNA"/>
</dbReference>
<evidence type="ECO:0000313" key="2">
    <source>
        <dbReference type="Proteomes" id="UP000299102"/>
    </source>
</evidence>
<name>A0A4C1XEU9_EUMVA</name>
<organism evidence="1 2">
    <name type="scientific">Eumeta variegata</name>
    <name type="common">Bagworm moth</name>
    <name type="synonym">Eumeta japonica</name>
    <dbReference type="NCBI Taxonomy" id="151549"/>
    <lineage>
        <taxon>Eukaryota</taxon>
        <taxon>Metazoa</taxon>
        <taxon>Ecdysozoa</taxon>
        <taxon>Arthropoda</taxon>
        <taxon>Hexapoda</taxon>
        <taxon>Insecta</taxon>
        <taxon>Pterygota</taxon>
        <taxon>Neoptera</taxon>
        <taxon>Endopterygota</taxon>
        <taxon>Lepidoptera</taxon>
        <taxon>Glossata</taxon>
        <taxon>Ditrysia</taxon>
        <taxon>Tineoidea</taxon>
        <taxon>Psychidae</taxon>
        <taxon>Oiketicinae</taxon>
        <taxon>Eumeta</taxon>
    </lineage>
</organism>
<sequence>MIWNIDETSCMTATKTPKIIAARGAKQVGQIISTERSELVSAIFFINAAGKDIGDITIHDTSDDDDLITLEELVGWEENLQKDKDDCVCQSAIEFIVPATKS</sequence>
<accession>A0A4C1XEU9</accession>
<proteinExistence type="predicted"/>
<evidence type="ECO:0000313" key="1">
    <source>
        <dbReference type="EMBL" id="GBP61958.1"/>
    </source>
</evidence>
<dbReference type="Proteomes" id="UP000299102">
    <property type="component" value="Unassembled WGS sequence"/>
</dbReference>
<reference evidence="1 2" key="1">
    <citation type="journal article" date="2019" name="Commun. Biol.">
        <title>The bagworm genome reveals a unique fibroin gene that provides high tensile strength.</title>
        <authorList>
            <person name="Kono N."/>
            <person name="Nakamura H."/>
            <person name="Ohtoshi R."/>
            <person name="Tomita M."/>
            <person name="Numata K."/>
            <person name="Arakawa K."/>
        </authorList>
    </citation>
    <scope>NUCLEOTIDE SEQUENCE [LARGE SCALE GENOMIC DNA]</scope>
</reference>
<dbReference type="OrthoDB" id="4327074at2759"/>
<protein>
    <submittedName>
        <fullName evidence="1">Uncharacterized protein</fullName>
    </submittedName>
</protein>
<comment type="caution">
    <text evidence="1">The sequence shown here is derived from an EMBL/GenBank/DDBJ whole genome shotgun (WGS) entry which is preliminary data.</text>
</comment>